<keyword evidence="11" id="KW-0769">Symport</keyword>
<comment type="similarity">
    <text evidence="11">Belongs to the dicarboxylate/amino acid:cation symporter (DAACS) (TC 2.A.23) family.</text>
</comment>
<evidence type="ECO:0000256" key="1">
    <source>
        <dbReference type="ARBA" id="ARBA00004651"/>
    </source>
</evidence>
<dbReference type="GO" id="GO:0015501">
    <property type="term" value="F:glutamate:sodium symporter activity"/>
    <property type="evidence" value="ECO:0007669"/>
    <property type="project" value="TreeGrafter"/>
</dbReference>
<name>A0A3B4UV74_SERDU</name>
<keyword evidence="5 11" id="KW-0812">Transmembrane</keyword>
<comment type="subcellular location">
    <subcellularLocation>
        <location evidence="1">Cell membrane</location>
        <topology evidence="1">Multi-pass membrane protein</topology>
    </subcellularLocation>
    <subcellularLocation>
        <location evidence="11">Membrane</location>
        <topology evidence="11">Multi-pass membrane protein</topology>
    </subcellularLocation>
</comment>
<dbReference type="GO" id="GO:0005886">
    <property type="term" value="C:plasma membrane"/>
    <property type="evidence" value="ECO:0007669"/>
    <property type="project" value="UniProtKB-SubCell"/>
</dbReference>
<feature type="transmembrane region" description="Helical" evidence="11">
    <location>
        <begin position="135"/>
        <end position="161"/>
    </location>
</feature>
<evidence type="ECO:0000313" key="13">
    <source>
        <dbReference type="Proteomes" id="UP000261420"/>
    </source>
</evidence>
<reference evidence="12" key="2">
    <citation type="submission" date="2025-09" db="UniProtKB">
        <authorList>
            <consortium name="Ensembl"/>
        </authorList>
    </citation>
    <scope>IDENTIFICATION</scope>
</reference>
<keyword evidence="9" id="KW-0915">Sodium</keyword>
<protein>
    <recommendedName>
        <fullName evidence="11">Amino acid transporter</fullName>
    </recommendedName>
</protein>
<evidence type="ECO:0000313" key="12">
    <source>
        <dbReference type="Ensembl" id="ENSSDUP00000022197.1"/>
    </source>
</evidence>
<dbReference type="GeneTree" id="ENSGT00940000155397"/>
<dbReference type="PANTHER" id="PTHR11958">
    <property type="entry name" value="SODIUM/DICARBOXYLATE SYMPORTER-RELATED"/>
    <property type="match status" value="1"/>
</dbReference>
<dbReference type="Gene3D" id="1.10.3860.10">
    <property type="entry name" value="Sodium:dicarboxylate symporter"/>
    <property type="match status" value="1"/>
</dbReference>
<feature type="transmembrane region" description="Helical" evidence="11">
    <location>
        <begin position="102"/>
        <end position="123"/>
    </location>
</feature>
<evidence type="ECO:0000256" key="8">
    <source>
        <dbReference type="ARBA" id="ARBA00022989"/>
    </source>
</evidence>
<dbReference type="PRINTS" id="PR00173">
    <property type="entry name" value="EDTRNSPORT"/>
</dbReference>
<dbReference type="Proteomes" id="UP000261420">
    <property type="component" value="Unplaced"/>
</dbReference>
<proteinExistence type="inferred from homology"/>
<dbReference type="AlphaFoldDB" id="A0A3B4UV74"/>
<organism evidence="12 13">
    <name type="scientific">Seriola dumerili</name>
    <name type="common">Greater amberjack</name>
    <name type="synonym">Caranx dumerili</name>
    <dbReference type="NCBI Taxonomy" id="41447"/>
    <lineage>
        <taxon>Eukaryota</taxon>
        <taxon>Metazoa</taxon>
        <taxon>Chordata</taxon>
        <taxon>Craniata</taxon>
        <taxon>Vertebrata</taxon>
        <taxon>Euteleostomi</taxon>
        <taxon>Actinopterygii</taxon>
        <taxon>Neopterygii</taxon>
        <taxon>Teleostei</taxon>
        <taxon>Neoteleostei</taxon>
        <taxon>Acanthomorphata</taxon>
        <taxon>Carangaria</taxon>
        <taxon>Carangiformes</taxon>
        <taxon>Carangidae</taxon>
        <taxon>Seriola</taxon>
    </lineage>
</organism>
<evidence type="ECO:0000256" key="10">
    <source>
        <dbReference type="ARBA" id="ARBA00023136"/>
    </source>
</evidence>
<dbReference type="InterPro" id="IPR036458">
    <property type="entry name" value="Na:dicarbo_symporter_sf"/>
</dbReference>
<dbReference type="GO" id="GO:0046872">
    <property type="term" value="F:metal ion binding"/>
    <property type="evidence" value="ECO:0007669"/>
    <property type="project" value="UniProtKB-KW"/>
</dbReference>
<keyword evidence="8 11" id="KW-1133">Transmembrane helix</keyword>
<dbReference type="InterPro" id="IPR001991">
    <property type="entry name" value="Na-dicarboxylate_symporter"/>
</dbReference>
<evidence type="ECO:0000256" key="2">
    <source>
        <dbReference type="ARBA" id="ARBA00022448"/>
    </source>
</evidence>
<dbReference type="PANTHER" id="PTHR11958:SF109">
    <property type="entry name" value="EXCITATORY AMINO ACID TRANSPORTER 3"/>
    <property type="match status" value="1"/>
</dbReference>
<evidence type="ECO:0000256" key="6">
    <source>
        <dbReference type="ARBA" id="ARBA00022723"/>
    </source>
</evidence>
<dbReference type="InterPro" id="IPR050746">
    <property type="entry name" value="DAACS"/>
</dbReference>
<evidence type="ECO:0000256" key="9">
    <source>
        <dbReference type="ARBA" id="ARBA00023053"/>
    </source>
</evidence>
<evidence type="ECO:0000256" key="7">
    <source>
        <dbReference type="ARBA" id="ARBA00022970"/>
    </source>
</evidence>
<accession>A0A3B4UV74</accession>
<sequence>LYRNMVPQNLLLASFQQVSIITQVCNMHDTWSSCQTVVLSDFLILFQNATEVRLVSKHIDGSNTVGLIVCSIVFGLALKRMGEEGKLLVDILNTFKEATKRVVRMIIGFMPIGVMFMTASYVVEVSDNWETVFKLGMFVAVVISGLAIHAIVVLPLVYLLFVRRSPFVFIQGIFPALLRTMLISRSNAVSLTFRCLEQVLMIDKRITRFMLPIGININMDGTALYEVVAAVFIAQLNHIELNWSQLFTLGVTVAASSVGEAGIPATGTVTTLFILTVNGIPVRDASLLMVIEWLDRCNAAVNVMGDCIGVALVDHLSKKELEEMDDLEEETR</sequence>
<dbReference type="OMA" id="FTTLTLY"/>
<keyword evidence="10 11" id="KW-0472">Membrane</keyword>
<evidence type="ECO:0000256" key="5">
    <source>
        <dbReference type="ARBA" id="ARBA00022692"/>
    </source>
</evidence>
<keyword evidence="7" id="KW-0029">Amino-acid transport</keyword>
<keyword evidence="3" id="KW-1003">Cell membrane</keyword>
<dbReference type="GO" id="GO:0033229">
    <property type="term" value="F:cysteine transmembrane transporter activity"/>
    <property type="evidence" value="ECO:0007669"/>
    <property type="project" value="TreeGrafter"/>
</dbReference>
<evidence type="ECO:0000256" key="4">
    <source>
        <dbReference type="ARBA" id="ARBA00022553"/>
    </source>
</evidence>
<reference evidence="12" key="1">
    <citation type="submission" date="2025-08" db="UniProtKB">
        <authorList>
            <consortium name="Ensembl"/>
        </authorList>
    </citation>
    <scope>IDENTIFICATION</scope>
</reference>
<comment type="caution">
    <text evidence="11">Lacks conserved residue(s) required for the propagation of feature annotation.</text>
</comment>
<keyword evidence="2 11" id="KW-0813">Transport</keyword>
<dbReference type="SUPFAM" id="SSF118215">
    <property type="entry name" value="Proton glutamate symport protein"/>
    <property type="match status" value="1"/>
</dbReference>
<evidence type="ECO:0000256" key="3">
    <source>
        <dbReference type="ARBA" id="ARBA00022475"/>
    </source>
</evidence>
<evidence type="ECO:0000256" key="11">
    <source>
        <dbReference type="RuleBase" id="RU361216"/>
    </source>
</evidence>
<keyword evidence="6" id="KW-0479">Metal-binding</keyword>
<dbReference type="Pfam" id="PF00375">
    <property type="entry name" value="SDF"/>
    <property type="match status" value="1"/>
</dbReference>
<dbReference type="GO" id="GO:0005313">
    <property type="term" value="F:L-glutamate transmembrane transporter activity"/>
    <property type="evidence" value="ECO:0007669"/>
    <property type="project" value="TreeGrafter"/>
</dbReference>
<keyword evidence="13" id="KW-1185">Reference proteome</keyword>
<keyword evidence="4" id="KW-0597">Phosphoprotein</keyword>
<dbReference type="Ensembl" id="ENSSDUT00000022604.1">
    <property type="protein sequence ID" value="ENSSDUP00000022197.1"/>
    <property type="gene ID" value="ENSSDUG00000016146.1"/>
</dbReference>